<evidence type="ECO:0000313" key="1">
    <source>
        <dbReference type="EMBL" id="SFU80030.1"/>
    </source>
</evidence>
<dbReference type="Proteomes" id="UP000182491">
    <property type="component" value="Unassembled WGS sequence"/>
</dbReference>
<organism evidence="1 2">
    <name type="scientific">Pontibacter akesuensis</name>
    <dbReference type="NCBI Taxonomy" id="388950"/>
    <lineage>
        <taxon>Bacteria</taxon>
        <taxon>Pseudomonadati</taxon>
        <taxon>Bacteroidota</taxon>
        <taxon>Cytophagia</taxon>
        <taxon>Cytophagales</taxon>
        <taxon>Hymenobacteraceae</taxon>
        <taxon>Pontibacter</taxon>
    </lineage>
</organism>
<evidence type="ECO:0000313" key="2">
    <source>
        <dbReference type="Proteomes" id="UP000182491"/>
    </source>
</evidence>
<dbReference type="SUPFAM" id="SSF50956">
    <property type="entry name" value="Thermostable phytase (3-phytase)"/>
    <property type="match status" value="1"/>
</dbReference>
<keyword evidence="2" id="KW-1185">Reference proteome</keyword>
<dbReference type="EMBL" id="FPCA01000003">
    <property type="protein sequence ID" value="SFU80030.1"/>
    <property type="molecule type" value="Genomic_DNA"/>
</dbReference>
<dbReference type="AlphaFoldDB" id="A0A1I7J4E0"/>
<gene>
    <name evidence="1" type="ORF">SAMN04487941_2480</name>
</gene>
<proteinExistence type="predicted"/>
<dbReference type="RefSeq" id="WP_068838513.1">
    <property type="nucleotide sequence ID" value="NZ_BMXC01000003.1"/>
</dbReference>
<protein>
    <submittedName>
        <fullName evidence="1">Uncharacterized protein</fullName>
    </submittedName>
</protein>
<sequence length="287" mass="31804">MKLMIKIAVIMLGLVGLITFFLRDTLFEERPTAATSTAAAAGELQQVASLPNEVEESSGLIVLPDGNYLTHNDAGNKPHLYQLDAQGKLQATFKLNLPNVDWEDLAKDDEGNIYIADSGNNNNSRRELAVYKVNLAQPEQVQAIRYTYEDQKEYPPKKKDRNFDSEAIFWSDGSLYLISKDRGQGATAKVYQLPDQPGTHQAKVVGSHQLKAEITGAAISPNGKMVALVSESALHLFSDFSSADKFYEGTYEKRQLKNAGQTEALDFMNDEELVITSEGGNLYRYTL</sequence>
<accession>A0A1I7J4E0</accession>
<dbReference type="STRING" id="388950.GCA_001611675_02585"/>
<dbReference type="OrthoDB" id="9798438at2"/>
<name>A0A1I7J4E0_9BACT</name>
<reference evidence="2" key="1">
    <citation type="submission" date="2016-10" db="EMBL/GenBank/DDBJ databases">
        <authorList>
            <person name="Varghese N."/>
        </authorList>
    </citation>
    <scope>NUCLEOTIDE SEQUENCE [LARGE SCALE GENOMIC DNA]</scope>
    <source>
        <strain evidence="2">DSM 18820</strain>
    </source>
</reference>